<dbReference type="AlphaFoldDB" id="A0A345XVH3"/>
<dbReference type="PANTHER" id="PTHR46233:SF4">
    <property type="entry name" value="METALLO-BETA-LACTAMASE DOMAIN-CONTAINING PROTEIN"/>
    <property type="match status" value="1"/>
</dbReference>
<keyword evidence="4" id="KW-1185">Reference proteome</keyword>
<feature type="compositionally biased region" description="Pro residues" evidence="1">
    <location>
        <begin position="18"/>
        <end position="37"/>
    </location>
</feature>
<accession>A0A345XVH3</accession>
<name>A0A345XVH3_9ACTN</name>
<protein>
    <submittedName>
        <fullName evidence="3">MBL fold metallo-hydrolase</fullName>
    </submittedName>
</protein>
<feature type="region of interest" description="Disordered" evidence="1">
    <location>
        <begin position="1"/>
        <end position="39"/>
    </location>
</feature>
<evidence type="ECO:0000313" key="3">
    <source>
        <dbReference type="EMBL" id="AXK35639.1"/>
    </source>
</evidence>
<dbReference type="KEGG" id="sarm:DVA86_26385"/>
<dbReference type="CDD" id="cd06262">
    <property type="entry name" value="metallo-hydrolase-like_MBL-fold"/>
    <property type="match status" value="1"/>
</dbReference>
<reference evidence="3 4" key="1">
    <citation type="submission" date="2018-07" db="EMBL/GenBank/DDBJ databases">
        <title>Draft genome of the type strain Streptomyces armeniacus ATCC 15676.</title>
        <authorList>
            <person name="Labana P."/>
            <person name="Gosse J.T."/>
            <person name="Boddy C.N."/>
        </authorList>
    </citation>
    <scope>NUCLEOTIDE SEQUENCE [LARGE SCALE GENOMIC DNA]</scope>
    <source>
        <strain evidence="3 4">ATCC 15676</strain>
    </source>
</reference>
<sequence>MRAAPSAPSVRATTKSTPPSPPWPPSTPPAGLPPPGPRTAQVVVIDPAHDADAITTAIAGRTLRAILCTHAHNDHINAAPTLSARTGAPIHLHPADEVLWKLTHPTYPPGRHLSHGAELTVAGVRLKVIHTPGHAPGAVCFYVPELGTVFTGDTLFNGGPGATGRSYSDFDTIVTSIRDRLLTLPSRTQVLTGHGDSTLIESEAKAIDELLAGRR</sequence>
<dbReference type="GO" id="GO:0016787">
    <property type="term" value="F:hydrolase activity"/>
    <property type="evidence" value="ECO:0007669"/>
    <property type="project" value="UniProtKB-KW"/>
</dbReference>
<evidence type="ECO:0000313" key="4">
    <source>
        <dbReference type="Proteomes" id="UP000254425"/>
    </source>
</evidence>
<dbReference type="InterPro" id="IPR036866">
    <property type="entry name" value="RibonucZ/Hydroxyglut_hydro"/>
</dbReference>
<evidence type="ECO:0000259" key="2">
    <source>
        <dbReference type="SMART" id="SM00849"/>
    </source>
</evidence>
<dbReference type="Proteomes" id="UP000254425">
    <property type="component" value="Chromosome"/>
</dbReference>
<dbReference type="EMBL" id="CP031320">
    <property type="protein sequence ID" value="AXK35639.1"/>
    <property type="molecule type" value="Genomic_DNA"/>
</dbReference>
<dbReference type="Gene3D" id="3.60.15.10">
    <property type="entry name" value="Ribonuclease Z/Hydroxyacylglutathione hydrolase-like"/>
    <property type="match status" value="1"/>
</dbReference>
<dbReference type="PANTHER" id="PTHR46233">
    <property type="entry name" value="HYDROXYACYLGLUTATHIONE HYDROLASE GLOC"/>
    <property type="match status" value="1"/>
</dbReference>
<organism evidence="3 4">
    <name type="scientific">Streptomyces armeniacus</name>
    <dbReference type="NCBI Taxonomy" id="83291"/>
    <lineage>
        <taxon>Bacteria</taxon>
        <taxon>Bacillati</taxon>
        <taxon>Actinomycetota</taxon>
        <taxon>Actinomycetes</taxon>
        <taxon>Kitasatosporales</taxon>
        <taxon>Streptomycetaceae</taxon>
        <taxon>Streptomyces</taxon>
    </lineage>
</organism>
<keyword evidence="3" id="KW-0378">Hydrolase</keyword>
<proteinExistence type="predicted"/>
<dbReference type="SMART" id="SM00849">
    <property type="entry name" value="Lactamase_B"/>
    <property type="match status" value="1"/>
</dbReference>
<evidence type="ECO:0000256" key="1">
    <source>
        <dbReference type="SAM" id="MobiDB-lite"/>
    </source>
</evidence>
<dbReference type="Pfam" id="PF00753">
    <property type="entry name" value="Lactamase_B"/>
    <property type="match status" value="1"/>
</dbReference>
<feature type="domain" description="Metallo-beta-lactamase" evidence="2">
    <location>
        <begin position="38"/>
        <end position="194"/>
    </location>
</feature>
<dbReference type="InterPro" id="IPR051453">
    <property type="entry name" value="MBL_Glyoxalase_II"/>
</dbReference>
<gene>
    <name evidence="3" type="ORF">DVA86_26385</name>
</gene>
<dbReference type="SUPFAM" id="SSF56281">
    <property type="entry name" value="Metallo-hydrolase/oxidoreductase"/>
    <property type="match status" value="1"/>
</dbReference>
<dbReference type="InterPro" id="IPR001279">
    <property type="entry name" value="Metallo-B-lactamas"/>
</dbReference>